<comment type="caution">
    <text evidence="2">The sequence shown here is derived from an EMBL/GenBank/DDBJ whole genome shotgun (WGS) entry which is preliminary data.</text>
</comment>
<evidence type="ECO:0000313" key="2">
    <source>
        <dbReference type="EMBL" id="KAK5633043.1"/>
    </source>
</evidence>
<proteinExistence type="predicted"/>
<reference evidence="2 3" key="1">
    <citation type="submission" date="2023-10" db="EMBL/GenBank/DDBJ databases">
        <title>Draft genome sequence of Xylaria bambusicola isolate GMP-LS, the root and basal stem rot pathogen of sugarcane in Indonesia.</title>
        <authorList>
            <person name="Selvaraj P."/>
            <person name="Muralishankar V."/>
            <person name="Muruganantham S."/>
            <person name="Sp S."/>
            <person name="Haryani S."/>
            <person name="Lau K.J.X."/>
            <person name="Naqvi N.I."/>
        </authorList>
    </citation>
    <scope>NUCLEOTIDE SEQUENCE [LARGE SCALE GENOMIC DNA]</scope>
    <source>
        <strain evidence="2">GMP-LS</strain>
    </source>
</reference>
<sequence>MALDALFYLLVPEEWRDGNENMILAGLFIDPGCLQRCETQDKEYCFEEWGDGITECVEKIGFSPRMAANVLRPFIKKEWDLFDKEKTTRCSSVPPRKHIIQEEAETTRRRTKSLDFQDPQLVAGDGRAGLIQTSE</sequence>
<evidence type="ECO:0000256" key="1">
    <source>
        <dbReference type="SAM" id="MobiDB-lite"/>
    </source>
</evidence>
<gene>
    <name evidence="2" type="ORF">RRF57_008757</name>
</gene>
<name>A0AAN7UNK5_9PEZI</name>
<organism evidence="2 3">
    <name type="scientific">Xylaria bambusicola</name>
    <dbReference type="NCBI Taxonomy" id="326684"/>
    <lineage>
        <taxon>Eukaryota</taxon>
        <taxon>Fungi</taxon>
        <taxon>Dikarya</taxon>
        <taxon>Ascomycota</taxon>
        <taxon>Pezizomycotina</taxon>
        <taxon>Sordariomycetes</taxon>
        <taxon>Xylariomycetidae</taxon>
        <taxon>Xylariales</taxon>
        <taxon>Xylariaceae</taxon>
        <taxon>Xylaria</taxon>
    </lineage>
</organism>
<protein>
    <submittedName>
        <fullName evidence="2">Uncharacterized protein</fullName>
    </submittedName>
</protein>
<accession>A0AAN7UNK5</accession>
<dbReference type="Proteomes" id="UP001305414">
    <property type="component" value="Unassembled WGS sequence"/>
</dbReference>
<feature type="compositionally biased region" description="Basic and acidic residues" evidence="1">
    <location>
        <begin position="99"/>
        <end position="115"/>
    </location>
</feature>
<keyword evidence="3" id="KW-1185">Reference proteome</keyword>
<dbReference type="EMBL" id="JAWHQM010000029">
    <property type="protein sequence ID" value="KAK5633043.1"/>
    <property type="molecule type" value="Genomic_DNA"/>
</dbReference>
<evidence type="ECO:0000313" key="3">
    <source>
        <dbReference type="Proteomes" id="UP001305414"/>
    </source>
</evidence>
<feature type="region of interest" description="Disordered" evidence="1">
    <location>
        <begin position="96"/>
        <end position="115"/>
    </location>
</feature>
<dbReference type="AlphaFoldDB" id="A0AAN7UNK5"/>